<dbReference type="Gene3D" id="3.40.50.150">
    <property type="entry name" value="Vaccinia Virus protein VP39"/>
    <property type="match status" value="1"/>
</dbReference>
<dbReference type="InterPro" id="IPR029063">
    <property type="entry name" value="SAM-dependent_MTases_sf"/>
</dbReference>
<dbReference type="KEGG" id="upl:DSM104440_02512"/>
<gene>
    <name evidence="1" type="primary">elmMI_2</name>
    <name evidence="1" type="ORF">DSM104440_02512</name>
</gene>
<proteinExistence type="predicted"/>
<evidence type="ECO:0000313" key="2">
    <source>
        <dbReference type="Proteomes" id="UP000503096"/>
    </source>
</evidence>
<name>A0A6M4HCF6_9PROT</name>
<organism evidence="1 2">
    <name type="scientific">Usitatibacter palustris</name>
    <dbReference type="NCBI Taxonomy" id="2732487"/>
    <lineage>
        <taxon>Bacteria</taxon>
        <taxon>Pseudomonadati</taxon>
        <taxon>Pseudomonadota</taxon>
        <taxon>Betaproteobacteria</taxon>
        <taxon>Nitrosomonadales</taxon>
        <taxon>Usitatibacteraceae</taxon>
        <taxon>Usitatibacter</taxon>
    </lineage>
</organism>
<dbReference type="Pfam" id="PF13578">
    <property type="entry name" value="Methyltransf_24"/>
    <property type="match status" value="1"/>
</dbReference>
<dbReference type="RefSeq" id="WP_171163191.1">
    <property type="nucleotide sequence ID" value="NZ_CP053073.1"/>
</dbReference>
<dbReference type="SUPFAM" id="SSF53335">
    <property type="entry name" value="S-adenosyl-L-methionine-dependent methyltransferases"/>
    <property type="match status" value="1"/>
</dbReference>
<dbReference type="AlphaFoldDB" id="A0A6M4HCF6"/>
<dbReference type="GO" id="GO:0032259">
    <property type="term" value="P:methylation"/>
    <property type="evidence" value="ECO:0007669"/>
    <property type="project" value="UniProtKB-KW"/>
</dbReference>
<sequence>MTTLRELYLTHVGKIADKWTLFLDVYERIFARFRDKPLALVEVGVANGGSLELWARYFAAATVVIGCDVDPKCGSLRFEDRRIGVVVGAVNSAPAYKEITDKAPTFDLFIDDGSHTSRDIVLSFLNYFPRLKPGGLYVIEDLHCSYLAGFGGGIDRPDSSMAFLKTLADFVNRPYWERDKPPATLLAPVFGANHAVDPALFSSIFAIAFYDSLCVIEKRSAEDQPGLGDRVMVGNEASVFPKALALQAEENARKA</sequence>
<keyword evidence="1" id="KW-0808">Transferase</keyword>
<accession>A0A6M4HCF6</accession>
<keyword evidence="1" id="KW-0489">Methyltransferase</keyword>
<dbReference type="EC" id="2.1.1.305" evidence="1"/>
<protein>
    <submittedName>
        <fullName evidence="1">8-demethyl-8-alpha-L-rhamnosyl tetracenomycin-C 2'-O-methyltransferase</fullName>
        <ecNumber evidence="1">2.1.1.305</ecNumber>
    </submittedName>
</protein>
<reference evidence="1 2" key="1">
    <citation type="submission" date="2020-04" db="EMBL/GenBank/DDBJ databases">
        <title>Usitatibacter rugosus gen. nov., sp. nov. and Usitatibacter palustris sp. nov., novel members of Usitatibacteraceae fam. nov. within the order Nitrosomonadales isolated from soil.</title>
        <authorList>
            <person name="Huber K.J."/>
            <person name="Neumann-Schaal M."/>
            <person name="Geppert A."/>
            <person name="Luckner M."/>
            <person name="Wanner G."/>
            <person name="Overmann J."/>
        </authorList>
    </citation>
    <scope>NUCLEOTIDE SEQUENCE [LARGE SCALE GENOMIC DNA]</scope>
    <source>
        <strain evidence="1 2">Swamp67</strain>
    </source>
</reference>
<dbReference type="InParanoid" id="A0A6M4HCF6"/>
<dbReference type="Proteomes" id="UP000503096">
    <property type="component" value="Chromosome"/>
</dbReference>
<evidence type="ECO:0000313" key="1">
    <source>
        <dbReference type="EMBL" id="QJR15687.1"/>
    </source>
</evidence>
<dbReference type="GO" id="GO:0008168">
    <property type="term" value="F:methyltransferase activity"/>
    <property type="evidence" value="ECO:0007669"/>
    <property type="project" value="UniProtKB-KW"/>
</dbReference>
<dbReference type="CDD" id="cd02440">
    <property type="entry name" value="AdoMet_MTases"/>
    <property type="match status" value="1"/>
</dbReference>
<dbReference type="EMBL" id="CP053073">
    <property type="protein sequence ID" value="QJR15687.1"/>
    <property type="molecule type" value="Genomic_DNA"/>
</dbReference>
<keyword evidence="2" id="KW-1185">Reference proteome</keyword>